<evidence type="ECO:0000259" key="8">
    <source>
        <dbReference type="SMART" id="SM00906"/>
    </source>
</evidence>
<keyword evidence="6" id="KW-0539">Nucleus</keyword>
<dbReference type="AlphaFoldDB" id="A0A8H4U2M6"/>
<accession>A0A8H4U2M6</accession>
<reference evidence="9" key="2">
    <citation type="submission" date="2020-05" db="EMBL/GenBank/DDBJ databases">
        <authorList>
            <person name="Kim H.-S."/>
            <person name="Proctor R.H."/>
            <person name="Brown D.W."/>
        </authorList>
    </citation>
    <scope>NUCLEOTIDE SEQUENCE</scope>
    <source>
        <strain evidence="9">NRRL 20472</strain>
    </source>
</reference>
<dbReference type="EMBL" id="JABEXW010000190">
    <property type="protein sequence ID" value="KAF4968666.1"/>
    <property type="molecule type" value="Genomic_DNA"/>
</dbReference>
<evidence type="ECO:0000256" key="7">
    <source>
        <dbReference type="SAM" id="MobiDB-lite"/>
    </source>
</evidence>
<evidence type="ECO:0000313" key="9">
    <source>
        <dbReference type="EMBL" id="KAF4968666.1"/>
    </source>
</evidence>
<evidence type="ECO:0000256" key="3">
    <source>
        <dbReference type="ARBA" id="ARBA00023015"/>
    </source>
</evidence>
<dbReference type="InterPro" id="IPR051615">
    <property type="entry name" value="Transcr_Regulatory_Elem"/>
</dbReference>
<sequence>MESLPISLPPADLLSTIPPSPPTESPIDLSRLSSPEPDPDEQVNGEVNPPHDAASAGSRSNSVPPTKRTGSSTKKARSKSAIQKQLSVQAAASRQRESVLYSNPDITSKIDFDGLAVDMAIHLLDLHWNRLHFTYLLTYRPAIADSLLNNGPYINKLLLSAIYLQSSVHSDLQFHADPDDPQSIGMPFYDRFKKLLPKYIDEPTLPTIVALLICGECLIPYGKQSAGWVYCGMAYRMITDLGYHLDVPPEKYAQLGLTAVDMEIRKRVYWGAYATDKFQSICLGRQPALSLLESTIPSDFLDCHEEWLEWKPYKDPNFPTPGLDNYPGRPAHALSVFQRSLRLATVTERIIKSMYSVNKVPLTASETLHTRNMLKSHLVHWRANIPPHFRFGISDDIPPPPHLLSLYVTHWSLVILIEQPFLNRSQLDPNMNPAAKEEGRKSCVTAALEIWRLLDAYNTAFGFKHAHYGLFYAAYSAVAVMLQHAKQDSPDYVKCLRFFWMMLSEYQRGYARGLEKPLKLPGCLLVRIKGIFDQHANMSESDQTTGGLEINDVRMGIRRFLDLESLESGSFDAWLDSQTGLTFDDAFFAEYSMFGLFGH</sequence>
<evidence type="ECO:0000256" key="1">
    <source>
        <dbReference type="ARBA" id="ARBA00022723"/>
    </source>
</evidence>
<evidence type="ECO:0000313" key="10">
    <source>
        <dbReference type="Proteomes" id="UP000622797"/>
    </source>
</evidence>
<protein>
    <recommendedName>
        <fullName evidence="8">Xylanolytic transcriptional activator regulatory domain-containing protein</fullName>
    </recommendedName>
</protein>
<comment type="caution">
    <text evidence="9">The sequence shown here is derived from an EMBL/GenBank/DDBJ whole genome shotgun (WGS) entry which is preliminary data.</text>
</comment>
<keyword evidence="4" id="KW-0238">DNA-binding</keyword>
<dbReference type="SMART" id="SM00906">
    <property type="entry name" value="Fungal_trans"/>
    <property type="match status" value="1"/>
</dbReference>
<evidence type="ECO:0000256" key="2">
    <source>
        <dbReference type="ARBA" id="ARBA00022833"/>
    </source>
</evidence>
<dbReference type="CDD" id="cd12148">
    <property type="entry name" value="fungal_TF_MHR"/>
    <property type="match status" value="1"/>
</dbReference>
<evidence type="ECO:0000256" key="4">
    <source>
        <dbReference type="ARBA" id="ARBA00023125"/>
    </source>
</evidence>
<dbReference type="GO" id="GO:0006351">
    <property type="term" value="P:DNA-templated transcription"/>
    <property type="evidence" value="ECO:0007669"/>
    <property type="project" value="InterPro"/>
</dbReference>
<feature type="domain" description="Xylanolytic transcriptional activator regulatory" evidence="8">
    <location>
        <begin position="227"/>
        <end position="303"/>
    </location>
</feature>
<keyword evidence="10" id="KW-1185">Reference proteome</keyword>
<dbReference type="OrthoDB" id="4161332at2759"/>
<feature type="region of interest" description="Disordered" evidence="7">
    <location>
        <begin position="1"/>
        <end position="82"/>
    </location>
</feature>
<gene>
    <name evidence="9" type="ORF">FSARC_3952</name>
</gene>
<name>A0A8H4U2M6_9HYPO</name>
<dbReference type="GO" id="GO:0008270">
    <property type="term" value="F:zinc ion binding"/>
    <property type="evidence" value="ECO:0007669"/>
    <property type="project" value="InterPro"/>
</dbReference>
<dbReference type="InterPro" id="IPR007219">
    <property type="entry name" value="XnlR_reg_dom"/>
</dbReference>
<evidence type="ECO:0000256" key="6">
    <source>
        <dbReference type="ARBA" id="ARBA00023242"/>
    </source>
</evidence>
<evidence type="ECO:0000256" key="5">
    <source>
        <dbReference type="ARBA" id="ARBA00023163"/>
    </source>
</evidence>
<keyword evidence="2" id="KW-0862">Zinc</keyword>
<reference evidence="9" key="1">
    <citation type="journal article" date="2020" name="BMC Genomics">
        <title>Correction to: Identification and distribution of gene clusters required for synthesis of sphingolipid metabolism inhibitors in diverse species of the filamentous fungus Fusarium.</title>
        <authorList>
            <person name="Kim H.S."/>
            <person name="Lohmar J.M."/>
            <person name="Busman M."/>
            <person name="Brown D.W."/>
            <person name="Naumann T.A."/>
            <person name="Divon H.H."/>
            <person name="Lysoe E."/>
            <person name="Uhlig S."/>
            <person name="Proctor R.H."/>
        </authorList>
    </citation>
    <scope>NUCLEOTIDE SEQUENCE</scope>
    <source>
        <strain evidence="9">NRRL 20472</strain>
    </source>
</reference>
<keyword evidence="5" id="KW-0804">Transcription</keyword>
<dbReference type="Pfam" id="PF04082">
    <property type="entry name" value="Fungal_trans"/>
    <property type="match status" value="1"/>
</dbReference>
<dbReference type="GO" id="GO:0003677">
    <property type="term" value="F:DNA binding"/>
    <property type="evidence" value="ECO:0007669"/>
    <property type="project" value="UniProtKB-KW"/>
</dbReference>
<keyword evidence="3" id="KW-0805">Transcription regulation</keyword>
<keyword evidence="1" id="KW-0479">Metal-binding</keyword>
<proteinExistence type="predicted"/>
<dbReference type="PANTHER" id="PTHR31313:SF86">
    <property type="entry name" value="ZN(2)-C6 FUNGAL-TYPE DOMAIN-CONTAINING PROTEIN"/>
    <property type="match status" value="1"/>
</dbReference>
<dbReference type="Proteomes" id="UP000622797">
    <property type="component" value="Unassembled WGS sequence"/>
</dbReference>
<organism evidence="9 10">
    <name type="scientific">Fusarium sarcochroum</name>
    <dbReference type="NCBI Taxonomy" id="1208366"/>
    <lineage>
        <taxon>Eukaryota</taxon>
        <taxon>Fungi</taxon>
        <taxon>Dikarya</taxon>
        <taxon>Ascomycota</taxon>
        <taxon>Pezizomycotina</taxon>
        <taxon>Sordariomycetes</taxon>
        <taxon>Hypocreomycetidae</taxon>
        <taxon>Hypocreales</taxon>
        <taxon>Nectriaceae</taxon>
        <taxon>Fusarium</taxon>
        <taxon>Fusarium lateritium species complex</taxon>
    </lineage>
</organism>
<dbReference type="PANTHER" id="PTHR31313">
    <property type="entry name" value="TY1 ENHANCER ACTIVATOR"/>
    <property type="match status" value="1"/>
</dbReference>
<feature type="compositionally biased region" description="Polar residues" evidence="7">
    <location>
        <begin position="57"/>
        <end position="73"/>
    </location>
</feature>